<evidence type="ECO:0000313" key="6">
    <source>
        <dbReference type="Proteomes" id="UP000606922"/>
    </source>
</evidence>
<keyword evidence="5" id="KW-0808">Transferase</keyword>
<gene>
    <name evidence="5" type="ORF">GCM10010979_25650</name>
</gene>
<dbReference type="RefSeq" id="WP_188510967.1">
    <property type="nucleotide sequence ID" value="NZ_BMGB01000001.1"/>
</dbReference>
<evidence type="ECO:0000256" key="1">
    <source>
        <dbReference type="SAM" id="MobiDB-lite"/>
    </source>
</evidence>
<feature type="transmembrane region" description="Helical" evidence="2">
    <location>
        <begin position="308"/>
        <end position="326"/>
    </location>
</feature>
<dbReference type="InterPro" id="IPR050879">
    <property type="entry name" value="Acyltransferase_3"/>
</dbReference>
<keyword evidence="2" id="KW-0472">Membrane</keyword>
<dbReference type="GO" id="GO:0016020">
    <property type="term" value="C:membrane"/>
    <property type="evidence" value="ECO:0007669"/>
    <property type="project" value="TreeGrafter"/>
</dbReference>
<reference evidence="5" key="2">
    <citation type="submission" date="2020-09" db="EMBL/GenBank/DDBJ databases">
        <authorList>
            <person name="Sun Q."/>
            <person name="Zhou Y."/>
        </authorList>
    </citation>
    <scope>NUCLEOTIDE SEQUENCE</scope>
    <source>
        <strain evidence="5">CGMCC 1.12813</strain>
    </source>
</reference>
<feature type="transmembrane region" description="Helical" evidence="2">
    <location>
        <begin position="346"/>
        <end position="363"/>
    </location>
</feature>
<dbReference type="InterPro" id="IPR043968">
    <property type="entry name" value="SGNH"/>
</dbReference>
<dbReference type="InterPro" id="IPR002656">
    <property type="entry name" value="Acyl_transf_3_dom"/>
</dbReference>
<evidence type="ECO:0000256" key="2">
    <source>
        <dbReference type="SAM" id="Phobius"/>
    </source>
</evidence>
<dbReference type="PANTHER" id="PTHR23028:SF53">
    <property type="entry name" value="ACYL_TRANSF_3 DOMAIN-CONTAINING PROTEIN"/>
    <property type="match status" value="1"/>
</dbReference>
<dbReference type="AlphaFoldDB" id="A0A916SQ02"/>
<feature type="region of interest" description="Disordered" evidence="1">
    <location>
        <begin position="1"/>
        <end position="22"/>
    </location>
</feature>
<evidence type="ECO:0000259" key="4">
    <source>
        <dbReference type="Pfam" id="PF19040"/>
    </source>
</evidence>
<sequence>MTDLKEDTVTAKHSSPASIPPRRRDIQGLRAIAVVAVVAFHANLPFPGGYVGVDVFFVISGFVITAMLLRERQTTGTIRLTTFYVRRFRRLTPALALMVSSTVVVSAFLMSPLWSQQLVTSTAVGAMLLFANFAIAQFSGGYFGIVAETNPLLHTWSLSVEEQFYLAFPILLLLGWRVARRIGRPSVVIAVLVAALGAVSFAISIGVALGVSFPYVPSALLGFYSPVGRVWEFAAGALLAAIATRIWLPTKTVGTVTGITGIALIAVSVLAFTDSTVFPGPATVVPVLGTVLVLYAGLGSVNPISRLLGARPLVAIGNISYSWYLWHWPMIVFAELIWPGELWGPILAATVSLGPAVASYHFVERPLRKPVRSSKRRLTALVAVTLIVPLTLAATLDLAVKSNYWSARMALMQETQAFHPGLASGCITPVPITVATQANCEWNASASGEPIYLIGDSVVEQYGEALIGASLELNRPLFMTTAPGCPPYRITLRVPGEPKPMDATEKAGCAPYIDGTLSWLEARTPGLVIMGANDVSWWSPSDLVDSIAMTGDLGDADALAKVSAAPNAEKKRALVSGMESTAERLSAAGHEVVIAKAPPSYRFPTPSWKPGNCAVAVIMADLCNTSATVDEMDLVQGATREAVDEAARRTGSAILDLRDYFCPGSICTTRHGDLGLYRDDIHISVPASKDLIPRFTQFLTDLG</sequence>
<keyword evidence="6" id="KW-1185">Reference proteome</keyword>
<dbReference type="PANTHER" id="PTHR23028">
    <property type="entry name" value="ACETYLTRANSFERASE"/>
    <property type="match status" value="1"/>
</dbReference>
<accession>A0A916SQ02</accession>
<proteinExistence type="predicted"/>
<dbReference type="EMBL" id="BMGB01000001">
    <property type="protein sequence ID" value="GGB09885.1"/>
    <property type="molecule type" value="Genomic_DNA"/>
</dbReference>
<dbReference type="GO" id="GO:0016747">
    <property type="term" value="F:acyltransferase activity, transferring groups other than amino-acyl groups"/>
    <property type="evidence" value="ECO:0007669"/>
    <property type="project" value="InterPro"/>
</dbReference>
<feature type="transmembrane region" description="Helical" evidence="2">
    <location>
        <begin position="230"/>
        <end position="248"/>
    </location>
</feature>
<name>A0A916SQ02_9MICO</name>
<dbReference type="Pfam" id="PF01757">
    <property type="entry name" value="Acyl_transf_3"/>
    <property type="match status" value="1"/>
</dbReference>
<organism evidence="5 6">
    <name type="scientific">Conyzicola nivalis</name>
    <dbReference type="NCBI Taxonomy" id="1477021"/>
    <lineage>
        <taxon>Bacteria</taxon>
        <taxon>Bacillati</taxon>
        <taxon>Actinomycetota</taxon>
        <taxon>Actinomycetes</taxon>
        <taxon>Micrococcales</taxon>
        <taxon>Microbacteriaceae</taxon>
        <taxon>Conyzicola</taxon>
    </lineage>
</organism>
<feature type="transmembrane region" description="Helical" evidence="2">
    <location>
        <begin position="50"/>
        <end position="70"/>
    </location>
</feature>
<feature type="transmembrane region" description="Helical" evidence="2">
    <location>
        <begin position="186"/>
        <end position="210"/>
    </location>
</feature>
<evidence type="ECO:0000259" key="3">
    <source>
        <dbReference type="Pfam" id="PF01757"/>
    </source>
</evidence>
<feature type="domain" description="SGNH" evidence="4">
    <location>
        <begin position="439"/>
        <end position="696"/>
    </location>
</feature>
<feature type="domain" description="Acyltransferase 3" evidence="3">
    <location>
        <begin position="25"/>
        <end position="357"/>
    </location>
</feature>
<dbReference type="Pfam" id="PF19040">
    <property type="entry name" value="SGNH"/>
    <property type="match status" value="1"/>
</dbReference>
<feature type="compositionally biased region" description="Basic and acidic residues" evidence="1">
    <location>
        <begin position="1"/>
        <end position="10"/>
    </location>
</feature>
<reference evidence="5" key="1">
    <citation type="journal article" date="2014" name="Int. J. Syst. Evol. Microbiol.">
        <title>Complete genome sequence of Corynebacterium casei LMG S-19264T (=DSM 44701T), isolated from a smear-ripened cheese.</title>
        <authorList>
            <consortium name="US DOE Joint Genome Institute (JGI-PGF)"/>
            <person name="Walter F."/>
            <person name="Albersmeier A."/>
            <person name="Kalinowski J."/>
            <person name="Ruckert C."/>
        </authorList>
    </citation>
    <scope>NUCLEOTIDE SEQUENCE</scope>
    <source>
        <strain evidence="5">CGMCC 1.12813</strain>
    </source>
</reference>
<feature type="transmembrane region" description="Helical" evidence="2">
    <location>
        <begin position="91"/>
        <end position="114"/>
    </location>
</feature>
<evidence type="ECO:0000313" key="5">
    <source>
        <dbReference type="EMBL" id="GGB09885.1"/>
    </source>
</evidence>
<feature type="transmembrane region" description="Helical" evidence="2">
    <location>
        <begin position="255"/>
        <end position="272"/>
    </location>
</feature>
<dbReference type="GO" id="GO:0009103">
    <property type="term" value="P:lipopolysaccharide biosynthetic process"/>
    <property type="evidence" value="ECO:0007669"/>
    <property type="project" value="TreeGrafter"/>
</dbReference>
<protein>
    <submittedName>
        <fullName evidence="5">Acyltransferase</fullName>
    </submittedName>
</protein>
<keyword evidence="2" id="KW-0812">Transmembrane</keyword>
<comment type="caution">
    <text evidence="5">The sequence shown here is derived from an EMBL/GenBank/DDBJ whole genome shotgun (WGS) entry which is preliminary data.</text>
</comment>
<keyword evidence="5" id="KW-0012">Acyltransferase</keyword>
<feature type="transmembrane region" description="Helical" evidence="2">
    <location>
        <begin position="378"/>
        <end position="400"/>
    </location>
</feature>
<feature type="transmembrane region" description="Helical" evidence="2">
    <location>
        <begin position="278"/>
        <end position="296"/>
    </location>
</feature>
<keyword evidence="2" id="KW-1133">Transmembrane helix</keyword>
<dbReference type="Proteomes" id="UP000606922">
    <property type="component" value="Unassembled WGS sequence"/>
</dbReference>